<gene>
    <name evidence="4" type="ORF">Q7C36_004009</name>
</gene>
<comment type="caution">
    <text evidence="4">The sequence shown here is derived from an EMBL/GenBank/DDBJ whole genome shotgun (WGS) entry which is preliminary data.</text>
</comment>
<dbReference type="AlphaFoldDB" id="A0AA88T9V0"/>
<dbReference type="EMBL" id="JAVHJS010000003">
    <property type="protein sequence ID" value="KAK2864855.1"/>
    <property type="molecule type" value="Genomic_DNA"/>
</dbReference>
<dbReference type="InterPro" id="IPR013783">
    <property type="entry name" value="Ig-like_fold"/>
</dbReference>
<feature type="region of interest" description="Disordered" evidence="2">
    <location>
        <begin position="484"/>
        <end position="512"/>
    </location>
</feature>
<keyword evidence="3" id="KW-0812">Transmembrane</keyword>
<keyword evidence="5" id="KW-1185">Reference proteome</keyword>
<dbReference type="GO" id="GO:0016064">
    <property type="term" value="P:immunoglobulin mediated immune response"/>
    <property type="evidence" value="ECO:0007669"/>
    <property type="project" value="TreeGrafter"/>
</dbReference>
<dbReference type="GO" id="GO:0009897">
    <property type="term" value="C:external side of plasma membrane"/>
    <property type="evidence" value="ECO:0007669"/>
    <property type="project" value="TreeGrafter"/>
</dbReference>
<dbReference type="Proteomes" id="UP001187315">
    <property type="component" value="Unassembled WGS sequence"/>
</dbReference>
<protein>
    <recommendedName>
        <fullName evidence="6">Interleukin-2 receptor subunit beta</fullName>
    </recommendedName>
</protein>
<evidence type="ECO:0000313" key="5">
    <source>
        <dbReference type="Proteomes" id="UP001187315"/>
    </source>
</evidence>
<evidence type="ECO:0000256" key="1">
    <source>
        <dbReference type="ARBA" id="ARBA00023157"/>
    </source>
</evidence>
<evidence type="ECO:0008006" key="6">
    <source>
        <dbReference type="Google" id="ProtNLM"/>
    </source>
</evidence>
<feature type="region of interest" description="Disordered" evidence="2">
    <location>
        <begin position="427"/>
        <end position="464"/>
    </location>
</feature>
<organism evidence="4 5">
    <name type="scientific">Tachysurus vachellii</name>
    <name type="common">Darkbarbel catfish</name>
    <name type="synonym">Pelteobagrus vachellii</name>
    <dbReference type="NCBI Taxonomy" id="175792"/>
    <lineage>
        <taxon>Eukaryota</taxon>
        <taxon>Metazoa</taxon>
        <taxon>Chordata</taxon>
        <taxon>Craniata</taxon>
        <taxon>Vertebrata</taxon>
        <taxon>Euteleostomi</taxon>
        <taxon>Actinopterygii</taxon>
        <taxon>Neopterygii</taxon>
        <taxon>Teleostei</taxon>
        <taxon>Ostariophysi</taxon>
        <taxon>Siluriformes</taxon>
        <taxon>Bagridae</taxon>
        <taxon>Tachysurus</taxon>
    </lineage>
</organism>
<keyword evidence="3" id="KW-1133">Transmembrane helix</keyword>
<accession>A0AA88T9V0</accession>
<keyword evidence="3" id="KW-0472">Membrane</keyword>
<evidence type="ECO:0000313" key="4">
    <source>
        <dbReference type="EMBL" id="KAK2864855.1"/>
    </source>
</evidence>
<name>A0AA88T9V0_TACVA</name>
<feature type="compositionally biased region" description="Acidic residues" evidence="2">
    <location>
        <begin position="444"/>
        <end position="454"/>
    </location>
</feature>
<feature type="transmembrane region" description="Helical" evidence="3">
    <location>
        <begin position="266"/>
        <end position="288"/>
    </location>
</feature>
<proteinExistence type="predicted"/>
<dbReference type="GO" id="GO:0004896">
    <property type="term" value="F:cytokine receptor activity"/>
    <property type="evidence" value="ECO:0007669"/>
    <property type="project" value="TreeGrafter"/>
</dbReference>
<dbReference type="PANTHER" id="PTHR23037">
    <property type="entry name" value="CYTOKINE RECEPTOR"/>
    <property type="match status" value="1"/>
</dbReference>
<evidence type="ECO:0000256" key="2">
    <source>
        <dbReference type="SAM" id="MobiDB-lite"/>
    </source>
</evidence>
<dbReference type="Gene3D" id="2.60.40.10">
    <property type="entry name" value="Immunoglobulins"/>
    <property type="match status" value="2"/>
</dbReference>
<sequence>MRPHTLQFHGSCSHSYVKHLSLHLQRTAAEMWSVCLVLFLLLPGDSHSSLTHSDLLCVNNYMKKIWCVWNSTMWLAGQKCFVQVTRDTHKGTKIKNCSLDTTRSCMINMSIKFSFAENMMVDVFCNGTRMDSVKEYRPGRHVKLHPPDQLNVIRNNMTWSRGAQFPRLITQYVFEVQVKAKQQSWEEVKPRSVDGTFVLLDGVCEGDCESRVRVKPLEPEREDQIRGCWSDWSPAVSWRSEVTRSTLGPHKPETTNTQMINISHPAVIGALVGFAALILILLIPLSVYRHKCGLKVGSEHVPDPSKYFQPLINKHKGNFQEWLGPNRSTSLFLPPQSCDCEISPIDEVSDAWDDPLASNMLLAYPNHTAALHRQMSDSSQLSSGVSNMGYFYSEYQPGSVCLDSCPVYFTYHPEAGVIQTSLSYERLHGATPTSPDSGFGMETEKEEADEEEQEDKTGKGQKMECSGVNMQHLVSFVVSLPESTRTTIPPPSFTELTPWHEEPESSGVTVNSEPLEAPAIRPSSMVVQPCSSGYLTLKEMQKYSNKSI</sequence>
<reference evidence="4" key="1">
    <citation type="submission" date="2023-08" db="EMBL/GenBank/DDBJ databases">
        <title>Pelteobagrus vachellii genome.</title>
        <authorList>
            <person name="Liu H."/>
        </authorList>
    </citation>
    <scope>NUCLEOTIDE SEQUENCE</scope>
    <source>
        <strain evidence="4">PRFRI_2022a</strain>
        <tissue evidence="4">Muscle</tissue>
    </source>
</reference>
<dbReference type="PANTHER" id="PTHR23037:SF22">
    <property type="entry name" value="CYTOKINE RECEPTOR COMMON SUBUNIT BETA"/>
    <property type="match status" value="1"/>
</dbReference>
<keyword evidence="1" id="KW-1015">Disulfide bond</keyword>
<evidence type="ECO:0000256" key="3">
    <source>
        <dbReference type="SAM" id="Phobius"/>
    </source>
</evidence>